<dbReference type="GO" id="GO:0008270">
    <property type="term" value="F:zinc ion binding"/>
    <property type="evidence" value="ECO:0007669"/>
    <property type="project" value="InterPro"/>
</dbReference>
<dbReference type="GO" id="GO:0005634">
    <property type="term" value="C:nucleus"/>
    <property type="evidence" value="ECO:0007669"/>
    <property type="project" value="UniProtKB-SubCell"/>
</dbReference>
<keyword evidence="3" id="KW-0805">Transcription regulation</keyword>
<evidence type="ECO:0000256" key="4">
    <source>
        <dbReference type="ARBA" id="ARBA00023163"/>
    </source>
</evidence>
<feature type="non-terminal residue" evidence="7">
    <location>
        <position position="376"/>
    </location>
</feature>
<dbReference type="PANTHER" id="PTHR47338">
    <property type="entry name" value="ZN(II)2CYS6 TRANSCRIPTION FACTOR (EUROFUNG)-RELATED"/>
    <property type="match status" value="1"/>
</dbReference>
<evidence type="ECO:0000259" key="6">
    <source>
        <dbReference type="PROSITE" id="PS50048"/>
    </source>
</evidence>
<keyword evidence="4" id="KW-0804">Transcription</keyword>
<dbReference type="PANTHER" id="PTHR47338:SF29">
    <property type="entry name" value="ZN(2)-C6 FUNGAL-TYPE DOMAIN-CONTAINING PROTEIN"/>
    <property type="match status" value="1"/>
</dbReference>
<protein>
    <recommendedName>
        <fullName evidence="6">Zn(2)-C6 fungal-type domain-containing protein</fullName>
    </recommendedName>
</protein>
<dbReference type="Gene3D" id="4.10.240.10">
    <property type="entry name" value="Zn(2)-C6 fungal-type DNA-binding domain"/>
    <property type="match status" value="1"/>
</dbReference>
<dbReference type="InterPro" id="IPR036864">
    <property type="entry name" value="Zn2-C6_fun-type_DNA-bd_sf"/>
</dbReference>
<evidence type="ECO:0000256" key="2">
    <source>
        <dbReference type="ARBA" id="ARBA00022723"/>
    </source>
</evidence>
<evidence type="ECO:0000313" key="7">
    <source>
        <dbReference type="EMBL" id="KAJ7772711.1"/>
    </source>
</evidence>
<dbReference type="EMBL" id="JARJLG010000019">
    <property type="protein sequence ID" value="KAJ7772711.1"/>
    <property type="molecule type" value="Genomic_DNA"/>
</dbReference>
<keyword evidence="8" id="KW-1185">Reference proteome</keyword>
<gene>
    <name evidence="7" type="ORF">DFH07DRAFT_724082</name>
</gene>
<evidence type="ECO:0000256" key="1">
    <source>
        <dbReference type="ARBA" id="ARBA00004123"/>
    </source>
</evidence>
<feature type="domain" description="Zn(2)-C6 fungal-type" evidence="6">
    <location>
        <begin position="1"/>
        <end position="28"/>
    </location>
</feature>
<organism evidence="7 8">
    <name type="scientific">Mycena maculata</name>
    <dbReference type="NCBI Taxonomy" id="230809"/>
    <lineage>
        <taxon>Eukaryota</taxon>
        <taxon>Fungi</taxon>
        <taxon>Dikarya</taxon>
        <taxon>Basidiomycota</taxon>
        <taxon>Agaricomycotina</taxon>
        <taxon>Agaricomycetes</taxon>
        <taxon>Agaricomycetidae</taxon>
        <taxon>Agaricales</taxon>
        <taxon>Marasmiineae</taxon>
        <taxon>Mycenaceae</taxon>
        <taxon>Mycena</taxon>
    </lineage>
</organism>
<feature type="non-terminal residue" evidence="7">
    <location>
        <position position="1"/>
    </location>
</feature>
<proteinExistence type="predicted"/>
<reference evidence="7" key="1">
    <citation type="submission" date="2023-03" db="EMBL/GenBank/DDBJ databases">
        <title>Massive genome expansion in bonnet fungi (Mycena s.s.) driven by repeated elements and novel gene families across ecological guilds.</title>
        <authorList>
            <consortium name="Lawrence Berkeley National Laboratory"/>
            <person name="Harder C.B."/>
            <person name="Miyauchi S."/>
            <person name="Viragh M."/>
            <person name="Kuo A."/>
            <person name="Thoen E."/>
            <person name="Andreopoulos B."/>
            <person name="Lu D."/>
            <person name="Skrede I."/>
            <person name="Drula E."/>
            <person name="Henrissat B."/>
            <person name="Morin E."/>
            <person name="Kohler A."/>
            <person name="Barry K."/>
            <person name="LaButti K."/>
            <person name="Morin E."/>
            <person name="Salamov A."/>
            <person name="Lipzen A."/>
            <person name="Mereny Z."/>
            <person name="Hegedus B."/>
            <person name="Baldrian P."/>
            <person name="Stursova M."/>
            <person name="Weitz H."/>
            <person name="Taylor A."/>
            <person name="Grigoriev I.V."/>
            <person name="Nagy L.G."/>
            <person name="Martin F."/>
            <person name="Kauserud H."/>
        </authorList>
    </citation>
    <scope>NUCLEOTIDE SEQUENCE</scope>
    <source>
        <strain evidence="7">CBHHK188m</strain>
    </source>
</reference>
<dbReference type="GO" id="GO:0000981">
    <property type="term" value="F:DNA-binding transcription factor activity, RNA polymerase II-specific"/>
    <property type="evidence" value="ECO:0007669"/>
    <property type="project" value="InterPro"/>
</dbReference>
<evidence type="ECO:0000256" key="5">
    <source>
        <dbReference type="ARBA" id="ARBA00023242"/>
    </source>
</evidence>
<dbReference type="PROSITE" id="PS50048">
    <property type="entry name" value="ZN2_CY6_FUNGAL_2"/>
    <property type="match status" value="1"/>
</dbReference>
<sequence>RGRKVRCDGARPACRRCSDMGRAEDCEYTDSRGQTESQHLEASIARLEARIRQLGGTLPTSPEVIIHEPRLEGQPLGSSFSSWSSRKRDRPQQSYLQIMLSENWWQTPVPPQNVAKILFEVFARHASQFGFFLNGPRIVRSVFSPDSHCPISPSLLNLILLFGIHLSGSPTLQARESVFFGRALQSTAPLQPYQMIQNIQSEALLAQYFLRQGRFLEAMHRINTAASLSIGCSLHRLQYPHTERKAYALPSTRDAIEQGERVNESTPSSSLCILRVNMFWSILASHKIFSVIMQWPSSVSDILDEQIDIPWPLDMEVYESGIVPINPQRLWTMKAFIDDPMSSNVEGANSCLAQYAKAASLFERASHIGGHRISTS</sequence>
<name>A0AAD7JVA4_9AGAR</name>
<keyword evidence="2" id="KW-0479">Metal-binding</keyword>
<accession>A0AAD7JVA4</accession>
<dbReference type="Proteomes" id="UP001215280">
    <property type="component" value="Unassembled WGS sequence"/>
</dbReference>
<comment type="subcellular location">
    <subcellularLocation>
        <location evidence="1">Nucleus</location>
    </subcellularLocation>
</comment>
<comment type="caution">
    <text evidence="7">The sequence shown here is derived from an EMBL/GenBank/DDBJ whole genome shotgun (WGS) entry which is preliminary data.</text>
</comment>
<dbReference type="Pfam" id="PF00172">
    <property type="entry name" value="Zn_clus"/>
    <property type="match status" value="1"/>
</dbReference>
<evidence type="ECO:0000256" key="3">
    <source>
        <dbReference type="ARBA" id="ARBA00023015"/>
    </source>
</evidence>
<dbReference type="InterPro" id="IPR001138">
    <property type="entry name" value="Zn2Cys6_DnaBD"/>
</dbReference>
<evidence type="ECO:0000313" key="8">
    <source>
        <dbReference type="Proteomes" id="UP001215280"/>
    </source>
</evidence>
<keyword evidence="5" id="KW-0539">Nucleus</keyword>
<dbReference type="AlphaFoldDB" id="A0AAD7JVA4"/>
<dbReference type="CDD" id="cd00067">
    <property type="entry name" value="GAL4"/>
    <property type="match status" value="1"/>
</dbReference>
<dbReference type="InterPro" id="IPR050815">
    <property type="entry name" value="TF_fung"/>
</dbReference>
<dbReference type="CDD" id="cd12148">
    <property type="entry name" value="fungal_TF_MHR"/>
    <property type="match status" value="1"/>
</dbReference>